<keyword evidence="2" id="KW-1185">Reference proteome</keyword>
<sequence length="131" mass="14755">MVSDADTEPPVLLFLRAMERAAKRWPPLRIEALAHVDGRYAIVIYRERPAFTLSGHIFDMRWLHEAFEPNSPDDLASAMIVEIGEPSGMGQERFSPWLRELVPTGERVGWFGDALPPDSVPAQIALKESSR</sequence>
<organism evidence="1 2">
    <name type="scientific">Microbacterium oryzae</name>
    <dbReference type="NCBI Taxonomy" id="743009"/>
    <lineage>
        <taxon>Bacteria</taxon>
        <taxon>Bacillati</taxon>
        <taxon>Actinomycetota</taxon>
        <taxon>Actinomycetes</taxon>
        <taxon>Micrococcales</taxon>
        <taxon>Microbacteriaceae</taxon>
        <taxon>Microbacterium</taxon>
    </lineage>
</organism>
<name>A0A6I6E2S4_9MICO</name>
<evidence type="ECO:0000313" key="1">
    <source>
        <dbReference type="EMBL" id="QGU26780.1"/>
    </source>
</evidence>
<accession>A0A6I6E2S4</accession>
<dbReference type="RefSeq" id="WP_156241184.1">
    <property type="nucleotide sequence ID" value="NZ_BAAAZL010000002.1"/>
</dbReference>
<dbReference type="EMBL" id="CP032550">
    <property type="protein sequence ID" value="QGU26780.1"/>
    <property type="molecule type" value="Genomic_DNA"/>
</dbReference>
<protein>
    <submittedName>
        <fullName evidence="1">Uncharacterized protein</fullName>
    </submittedName>
</protein>
<dbReference type="AlphaFoldDB" id="A0A6I6E2S4"/>
<dbReference type="KEGG" id="moj:D7D94_03190"/>
<gene>
    <name evidence="1" type="ORF">D7D94_03190</name>
</gene>
<dbReference type="Proteomes" id="UP000422989">
    <property type="component" value="Chromosome"/>
</dbReference>
<proteinExistence type="predicted"/>
<evidence type="ECO:0000313" key="2">
    <source>
        <dbReference type="Proteomes" id="UP000422989"/>
    </source>
</evidence>
<reference evidence="1 2" key="1">
    <citation type="submission" date="2018-09" db="EMBL/GenBank/DDBJ databases">
        <title>Whole genome sequencing of Microbacterium oryzae strain MB-10T.</title>
        <authorList>
            <person name="Das S.K."/>
        </authorList>
    </citation>
    <scope>NUCLEOTIDE SEQUENCE [LARGE SCALE GENOMIC DNA]</scope>
    <source>
        <strain evidence="1 2">MB-10</strain>
    </source>
</reference>